<evidence type="ECO:0000313" key="8">
    <source>
        <dbReference type="Proteomes" id="UP000287033"/>
    </source>
</evidence>
<proteinExistence type="inferred from homology"/>
<keyword evidence="5" id="KW-1015">Disulfide bond</keyword>
<accession>A0A401T1K6</accession>
<sequence>MQRHQDIARPAAVGELTSEGRENVMKLLTSLDPAHKDANGRIRSQIMRSRAGGKRADRRDDTELVEEILPEEEREMKDEPFAANPLKEKDAKKAKKQTGKKSNKRACFWKYCN</sequence>
<evidence type="ECO:0000256" key="4">
    <source>
        <dbReference type="ARBA" id="ARBA00022702"/>
    </source>
</evidence>
<dbReference type="GO" id="GO:0005576">
    <property type="term" value="C:extracellular region"/>
    <property type="evidence" value="ECO:0007669"/>
    <property type="project" value="UniProtKB-SubCell"/>
</dbReference>
<dbReference type="EMBL" id="BEZZ01000840">
    <property type="protein sequence ID" value="GCC36487.1"/>
    <property type="molecule type" value="Genomic_DNA"/>
</dbReference>
<name>A0A401T1K6_CHIPU</name>
<evidence type="ECO:0000256" key="3">
    <source>
        <dbReference type="ARBA" id="ARBA00022525"/>
    </source>
</evidence>
<dbReference type="AlphaFoldDB" id="A0A401T1K6"/>
<dbReference type="GO" id="GO:0005179">
    <property type="term" value="F:hormone activity"/>
    <property type="evidence" value="ECO:0007669"/>
    <property type="project" value="UniProtKB-KW"/>
</dbReference>
<organism evidence="7 8">
    <name type="scientific">Chiloscyllium punctatum</name>
    <name type="common">Brownbanded bambooshark</name>
    <name type="synonym">Hemiscyllium punctatum</name>
    <dbReference type="NCBI Taxonomy" id="137246"/>
    <lineage>
        <taxon>Eukaryota</taxon>
        <taxon>Metazoa</taxon>
        <taxon>Chordata</taxon>
        <taxon>Craniata</taxon>
        <taxon>Vertebrata</taxon>
        <taxon>Chondrichthyes</taxon>
        <taxon>Elasmobranchii</taxon>
        <taxon>Galeomorphii</taxon>
        <taxon>Galeoidea</taxon>
        <taxon>Orectolobiformes</taxon>
        <taxon>Hemiscylliidae</taxon>
        <taxon>Chiloscyllium</taxon>
    </lineage>
</organism>
<keyword evidence="8" id="KW-1185">Reference proteome</keyword>
<keyword evidence="4" id="KW-0372">Hormone</keyword>
<comment type="similarity">
    <text evidence="2">Belongs to the urotensin-2 family.</text>
</comment>
<dbReference type="InterPro" id="IPR001483">
    <property type="entry name" value="Urotensin_II"/>
</dbReference>
<evidence type="ECO:0000313" key="7">
    <source>
        <dbReference type="EMBL" id="GCC36487.1"/>
    </source>
</evidence>
<protein>
    <submittedName>
        <fullName evidence="7">Uncharacterized protein</fullName>
    </submittedName>
</protein>
<evidence type="ECO:0000256" key="2">
    <source>
        <dbReference type="ARBA" id="ARBA00006719"/>
    </source>
</evidence>
<comment type="subcellular location">
    <subcellularLocation>
        <location evidence="1">Secreted</location>
    </subcellularLocation>
</comment>
<feature type="compositionally biased region" description="Basic and acidic residues" evidence="6">
    <location>
        <begin position="74"/>
        <end position="91"/>
    </location>
</feature>
<dbReference type="GO" id="GO:0008217">
    <property type="term" value="P:regulation of blood pressure"/>
    <property type="evidence" value="ECO:0007669"/>
    <property type="project" value="InterPro"/>
</dbReference>
<evidence type="ECO:0000256" key="6">
    <source>
        <dbReference type="SAM" id="MobiDB-lite"/>
    </source>
</evidence>
<dbReference type="OMA" id="HQDIARP"/>
<dbReference type="Proteomes" id="UP000287033">
    <property type="component" value="Unassembled WGS sequence"/>
</dbReference>
<feature type="compositionally biased region" description="Basic residues" evidence="6">
    <location>
        <begin position="92"/>
        <end position="104"/>
    </location>
</feature>
<comment type="caution">
    <text evidence="7">The sequence shown here is derived from an EMBL/GenBank/DDBJ whole genome shotgun (WGS) entry which is preliminary data.</text>
</comment>
<feature type="region of interest" description="Disordered" evidence="6">
    <location>
        <begin position="43"/>
        <end position="104"/>
    </location>
</feature>
<reference evidence="7 8" key="1">
    <citation type="journal article" date="2018" name="Nat. Ecol. Evol.">
        <title>Shark genomes provide insights into elasmobranch evolution and the origin of vertebrates.</title>
        <authorList>
            <person name="Hara Y"/>
            <person name="Yamaguchi K"/>
            <person name="Onimaru K"/>
            <person name="Kadota M"/>
            <person name="Koyanagi M"/>
            <person name="Keeley SD"/>
            <person name="Tatsumi K"/>
            <person name="Tanaka K"/>
            <person name="Motone F"/>
            <person name="Kageyama Y"/>
            <person name="Nozu R"/>
            <person name="Adachi N"/>
            <person name="Nishimura O"/>
            <person name="Nakagawa R"/>
            <person name="Tanegashima C"/>
            <person name="Kiyatake I"/>
            <person name="Matsumoto R"/>
            <person name="Murakumo K"/>
            <person name="Nishida K"/>
            <person name="Terakita A"/>
            <person name="Kuratani S"/>
            <person name="Sato K"/>
            <person name="Hyodo S Kuraku.S."/>
        </authorList>
    </citation>
    <scope>NUCLEOTIDE SEQUENCE [LARGE SCALE GENOMIC DNA]</scope>
</reference>
<dbReference type="GO" id="GO:0097746">
    <property type="term" value="P:blood vessel diameter maintenance"/>
    <property type="evidence" value="ECO:0007669"/>
    <property type="project" value="InterPro"/>
</dbReference>
<keyword evidence="3" id="KW-0964">Secreted</keyword>
<evidence type="ECO:0000256" key="1">
    <source>
        <dbReference type="ARBA" id="ARBA00004613"/>
    </source>
</evidence>
<feature type="compositionally biased region" description="Acidic residues" evidence="6">
    <location>
        <begin position="63"/>
        <end position="73"/>
    </location>
</feature>
<evidence type="ECO:0000256" key="5">
    <source>
        <dbReference type="ARBA" id="ARBA00023157"/>
    </source>
</evidence>
<gene>
    <name evidence="7" type="ORF">chiPu_0014981</name>
</gene>
<dbReference type="PROSITE" id="PS00984">
    <property type="entry name" value="UROTENSIN_II"/>
    <property type="match status" value="1"/>
</dbReference>